<reference evidence="3 4" key="1">
    <citation type="journal article" date="2019" name="Plant Biotechnol. J.">
        <title>The red bayberry genome and genetic basis of sex determination.</title>
        <authorList>
            <person name="Jia H.M."/>
            <person name="Jia H.J."/>
            <person name="Cai Q.L."/>
            <person name="Wang Y."/>
            <person name="Zhao H.B."/>
            <person name="Yang W.F."/>
            <person name="Wang G.Y."/>
            <person name="Li Y.H."/>
            <person name="Zhan D.L."/>
            <person name="Shen Y.T."/>
            <person name="Niu Q.F."/>
            <person name="Chang L."/>
            <person name="Qiu J."/>
            <person name="Zhao L."/>
            <person name="Xie H.B."/>
            <person name="Fu W.Y."/>
            <person name="Jin J."/>
            <person name="Li X.W."/>
            <person name="Jiao Y."/>
            <person name="Zhou C.C."/>
            <person name="Tu T."/>
            <person name="Chai C.Y."/>
            <person name="Gao J.L."/>
            <person name="Fan L.J."/>
            <person name="van de Weg E."/>
            <person name="Wang J.Y."/>
            <person name="Gao Z.S."/>
        </authorList>
    </citation>
    <scope>NUCLEOTIDE SEQUENCE [LARGE SCALE GENOMIC DNA]</scope>
    <source>
        <tissue evidence="3">Leaves</tissue>
    </source>
</reference>
<sequence length="342" mass="38351">MPMEENRFCQSFPTQGHIKPLLSIAGLLCEASLHITFVNSDHNHQCLTNLQVLSTNFPTLQFESIPDGLPIDHPHDNIRFVPKLLYSIMKVMKQLFRELLVDYSKRFELPVTCIILDMFVSISVDFAKELEIHMFAFCSFSAAFLWFYCCLLKLIEEGQVPIQAKEDMDRIVIGVLGMEGLLRCRDLPSFCRQPCFNPAFKLFIDDTEGMLAVSRLIVNTFNDIEAQVLSHMAPLFSNVYTIRSLSLASTSVGEKNQKLSEIFPVAAVLLAPPFPRPSGLGFTKGRNKSEAGLFVHPWDAFKLALCDLGLNPEALAALVKELRREPQHSSSPPTYAAPSSLP</sequence>
<evidence type="ECO:0000256" key="2">
    <source>
        <dbReference type="SAM" id="MobiDB-lite"/>
    </source>
</evidence>
<evidence type="ECO:0000256" key="1">
    <source>
        <dbReference type="ARBA" id="ARBA00009995"/>
    </source>
</evidence>
<dbReference type="PANTHER" id="PTHR11926">
    <property type="entry name" value="GLUCOSYL/GLUCURONOSYL TRANSFERASES"/>
    <property type="match status" value="1"/>
</dbReference>
<keyword evidence="4" id="KW-1185">Reference proteome</keyword>
<gene>
    <name evidence="3" type="ORF">CJ030_MR2G022143</name>
</gene>
<dbReference type="SUPFAM" id="SSF53756">
    <property type="entry name" value="UDP-Glycosyltransferase/glycogen phosphorylase"/>
    <property type="match status" value="1"/>
</dbReference>
<organism evidence="3 4">
    <name type="scientific">Morella rubra</name>
    <name type="common">Chinese bayberry</name>
    <dbReference type="NCBI Taxonomy" id="262757"/>
    <lineage>
        <taxon>Eukaryota</taxon>
        <taxon>Viridiplantae</taxon>
        <taxon>Streptophyta</taxon>
        <taxon>Embryophyta</taxon>
        <taxon>Tracheophyta</taxon>
        <taxon>Spermatophyta</taxon>
        <taxon>Magnoliopsida</taxon>
        <taxon>eudicotyledons</taxon>
        <taxon>Gunneridae</taxon>
        <taxon>Pentapetalae</taxon>
        <taxon>rosids</taxon>
        <taxon>fabids</taxon>
        <taxon>Fagales</taxon>
        <taxon>Myricaceae</taxon>
        <taxon>Morella</taxon>
    </lineage>
</organism>
<accession>A0A6A1WBP0</accession>
<comment type="similarity">
    <text evidence="1">Belongs to the UDP-glycosyltransferase family.</text>
</comment>
<protein>
    <submittedName>
        <fullName evidence="3">UDP-glycosyltransferase 85A5</fullName>
    </submittedName>
</protein>
<feature type="compositionally biased region" description="Low complexity" evidence="2">
    <location>
        <begin position="329"/>
        <end position="342"/>
    </location>
</feature>
<dbReference type="GO" id="GO:0080044">
    <property type="term" value="F:quercetin 7-O-glucosyltransferase activity"/>
    <property type="evidence" value="ECO:0007669"/>
    <property type="project" value="TreeGrafter"/>
</dbReference>
<dbReference type="PANTHER" id="PTHR11926:SF1392">
    <property type="entry name" value="GLYCOSYLTRANSFERASE"/>
    <property type="match status" value="1"/>
</dbReference>
<evidence type="ECO:0000313" key="3">
    <source>
        <dbReference type="EMBL" id="KAB1222704.1"/>
    </source>
</evidence>
<evidence type="ECO:0000313" key="4">
    <source>
        <dbReference type="Proteomes" id="UP000516437"/>
    </source>
</evidence>
<comment type="caution">
    <text evidence="3">The sequence shown here is derived from an EMBL/GenBank/DDBJ whole genome shotgun (WGS) entry which is preliminary data.</text>
</comment>
<name>A0A6A1WBP0_9ROSI</name>
<dbReference type="GO" id="GO:0080043">
    <property type="term" value="F:quercetin 3-O-glucosyltransferase activity"/>
    <property type="evidence" value="ECO:0007669"/>
    <property type="project" value="TreeGrafter"/>
</dbReference>
<dbReference type="OrthoDB" id="5835829at2759"/>
<keyword evidence="3" id="KW-0808">Transferase</keyword>
<feature type="region of interest" description="Disordered" evidence="2">
    <location>
        <begin position="323"/>
        <end position="342"/>
    </location>
</feature>
<dbReference type="Proteomes" id="UP000516437">
    <property type="component" value="Chromosome 2"/>
</dbReference>
<dbReference type="Gene3D" id="3.40.50.2000">
    <property type="entry name" value="Glycogen Phosphorylase B"/>
    <property type="match status" value="1"/>
</dbReference>
<dbReference type="AlphaFoldDB" id="A0A6A1WBP0"/>
<dbReference type="EMBL" id="RXIC02000020">
    <property type="protein sequence ID" value="KAB1222704.1"/>
    <property type="molecule type" value="Genomic_DNA"/>
</dbReference>
<proteinExistence type="inferred from homology"/>